<keyword evidence="1" id="KW-0732">Signal</keyword>
<sequence length="285" mass="32490">MKKLIATTVFGLVMFMVTACNQTAEPTNNEKNAGNKQEQELTLQEVFDKTLNASNTLDSFTLNMVMDQDMSISSAPDETVSTSIQADMDIINEPMSLYQDMSIDMNMGDFRQNVAMESYFTEDGFFVYDSTTNQWAKMPEEMFNEVMQLSEEQTDPSVQLNQFKEFVDDFSFQQNSTEYILTLKTSGEKLLDIVKELSGDMLDEELIGEEILNNMNIEQLDYIMHIDKETFLPNKVDMKLTMKMAMEGDEITIQQSTSATYTNINGLEKITVPQEVLDNSVDAQY</sequence>
<dbReference type="InterPro" id="IPR046720">
    <property type="entry name" value="DUF6612"/>
</dbReference>
<evidence type="ECO:0008006" key="4">
    <source>
        <dbReference type="Google" id="ProtNLM"/>
    </source>
</evidence>
<evidence type="ECO:0000313" key="2">
    <source>
        <dbReference type="EMBL" id="MCU9614289.1"/>
    </source>
</evidence>
<comment type="caution">
    <text evidence="2">The sequence shown here is derived from an EMBL/GenBank/DDBJ whole genome shotgun (WGS) entry which is preliminary data.</text>
</comment>
<evidence type="ECO:0000256" key="1">
    <source>
        <dbReference type="SAM" id="SignalP"/>
    </source>
</evidence>
<dbReference type="Pfam" id="PF20316">
    <property type="entry name" value="DUF6612"/>
    <property type="match status" value="1"/>
</dbReference>
<organism evidence="2 3">
    <name type="scientific">Perspicuibacillus lycopersici</name>
    <dbReference type="NCBI Taxonomy" id="1325689"/>
    <lineage>
        <taxon>Bacteria</taxon>
        <taxon>Bacillati</taxon>
        <taxon>Bacillota</taxon>
        <taxon>Bacilli</taxon>
        <taxon>Bacillales</taxon>
        <taxon>Bacillaceae</taxon>
        <taxon>Perspicuibacillus</taxon>
    </lineage>
</organism>
<evidence type="ECO:0000313" key="3">
    <source>
        <dbReference type="Proteomes" id="UP001209318"/>
    </source>
</evidence>
<proteinExistence type="predicted"/>
<dbReference type="AlphaFoldDB" id="A0AAE3LR67"/>
<dbReference type="RefSeq" id="WP_263073531.1">
    <property type="nucleotide sequence ID" value="NZ_JAOUSF010000003.1"/>
</dbReference>
<dbReference type="PROSITE" id="PS51257">
    <property type="entry name" value="PROKAR_LIPOPROTEIN"/>
    <property type="match status" value="1"/>
</dbReference>
<keyword evidence="3" id="KW-1185">Reference proteome</keyword>
<dbReference type="EMBL" id="JAOUSF010000003">
    <property type="protein sequence ID" value="MCU9614289.1"/>
    <property type="molecule type" value="Genomic_DNA"/>
</dbReference>
<accession>A0AAE3LR67</accession>
<reference evidence="2" key="1">
    <citation type="submission" date="2022-10" db="EMBL/GenBank/DDBJ databases">
        <title>Description of Fervidibacillus gen. nov. in the family Fervidibacillaceae fam. nov. with two species, Fervidibacillus albus sp. nov., and Fervidibacillus halotolerans sp. nov., isolated from tidal flat sediments.</title>
        <authorList>
            <person name="Kwon K.K."/>
            <person name="Yang S.-H."/>
        </authorList>
    </citation>
    <scope>NUCLEOTIDE SEQUENCE</scope>
    <source>
        <strain evidence="2">JCM 19140</strain>
    </source>
</reference>
<name>A0AAE3LR67_9BACI</name>
<feature type="chain" id="PRO_5042043628" description="Lipoprotein" evidence="1">
    <location>
        <begin position="20"/>
        <end position="285"/>
    </location>
</feature>
<protein>
    <recommendedName>
        <fullName evidence="4">Lipoprotein</fullName>
    </recommendedName>
</protein>
<feature type="signal peptide" evidence="1">
    <location>
        <begin position="1"/>
        <end position="19"/>
    </location>
</feature>
<gene>
    <name evidence="2" type="ORF">OEV98_12020</name>
</gene>
<dbReference type="Proteomes" id="UP001209318">
    <property type="component" value="Unassembled WGS sequence"/>
</dbReference>